<dbReference type="Proteomes" id="UP000472275">
    <property type="component" value="Chromosome 12"/>
</dbReference>
<dbReference type="AlphaFoldDB" id="A0A663FG71"/>
<accession>A0A663FG71</accession>
<reference evidence="2" key="1">
    <citation type="submission" date="2025-08" db="UniProtKB">
        <authorList>
            <consortium name="Ensembl"/>
        </authorList>
    </citation>
    <scope>IDENTIFICATION</scope>
</reference>
<feature type="region of interest" description="Disordered" evidence="1">
    <location>
        <begin position="69"/>
        <end position="90"/>
    </location>
</feature>
<proteinExistence type="predicted"/>
<keyword evidence="3" id="KW-1185">Reference proteome</keyword>
<evidence type="ECO:0000313" key="2">
    <source>
        <dbReference type="Ensembl" id="ENSACCP00020023635.1"/>
    </source>
</evidence>
<protein>
    <submittedName>
        <fullName evidence="2">Uncharacterized protein</fullName>
    </submittedName>
</protein>
<organism evidence="2 3">
    <name type="scientific">Aquila chrysaetos chrysaetos</name>
    <dbReference type="NCBI Taxonomy" id="223781"/>
    <lineage>
        <taxon>Eukaryota</taxon>
        <taxon>Metazoa</taxon>
        <taxon>Chordata</taxon>
        <taxon>Craniata</taxon>
        <taxon>Vertebrata</taxon>
        <taxon>Euteleostomi</taxon>
        <taxon>Archelosauria</taxon>
        <taxon>Archosauria</taxon>
        <taxon>Dinosauria</taxon>
        <taxon>Saurischia</taxon>
        <taxon>Theropoda</taxon>
        <taxon>Coelurosauria</taxon>
        <taxon>Aves</taxon>
        <taxon>Neognathae</taxon>
        <taxon>Neoaves</taxon>
        <taxon>Telluraves</taxon>
        <taxon>Accipitrimorphae</taxon>
        <taxon>Accipitriformes</taxon>
        <taxon>Accipitridae</taxon>
        <taxon>Accipitrinae</taxon>
        <taxon>Aquila</taxon>
    </lineage>
</organism>
<evidence type="ECO:0000256" key="1">
    <source>
        <dbReference type="SAM" id="MobiDB-lite"/>
    </source>
</evidence>
<dbReference type="InParanoid" id="A0A663FG71"/>
<evidence type="ECO:0000313" key="3">
    <source>
        <dbReference type="Proteomes" id="UP000472275"/>
    </source>
</evidence>
<reference evidence="2" key="2">
    <citation type="submission" date="2025-09" db="UniProtKB">
        <authorList>
            <consortium name="Ensembl"/>
        </authorList>
    </citation>
    <scope>IDENTIFICATION</scope>
</reference>
<sequence>ESTLRVSAWQEIPGFLQDFSFEMEPGLQILPTPPLWPQKCTLTGEAWRKAAGVGLRCGGGVWLDPASAGLCGRGGEPPRPRRGNTGDAAG</sequence>
<name>A0A663FG71_AQUCH</name>
<dbReference type="Ensembl" id="ENSACCT00020024681.1">
    <property type="protein sequence ID" value="ENSACCP00020023635.1"/>
    <property type="gene ID" value="ENSACCG00020016236.1"/>
</dbReference>